<keyword evidence="2" id="KW-0472">Membrane</keyword>
<dbReference type="Proteomes" id="UP001501020">
    <property type="component" value="Unassembled WGS sequence"/>
</dbReference>
<feature type="transmembrane region" description="Helical" evidence="2">
    <location>
        <begin position="69"/>
        <end position="91"/>
    </location>
</feature>
<feature type="transmembrane region" description="Helical" evidence="2">
    <location>
        <begin position="12"/>
        <end position="30"/>
    </location>
</feature>
<accession>A0ABP5M6S9</accession>
<dbReference type="RefSeq" id="WP_344277518.1">
    <property type="nucleotide sequence ID" value="NZ_BAAAMR010000083.1"/>
</dbReference>
<reference evidence="5" key="1">
    <citation type="journal article" date="2019" name="Int. J. Syst. Evol. Microbiol.">
        <title>The Global Catalogue of Microorganisms (GCM) 10K type strain sequencing project: providing services to taxonomists for standard genome sequencing and annotation.</title>
        <authorList>
            <consortium name="The Broad Institute Genomics Platform"/>
            <consortium name="The Broad Institute Genome Sequencing Center for Infectious Disease"/>
            <person name="Wu L."/>
            <person name="Ma J."/>
        </authorList>
    </citation>
    <scope>NUCLEOTIDE SEQUENCE [LARGE SCALE GENOMIC DNA]</scope>
    <source>
        <strain evidence="5">JCM 13850</strain>
    </source>
</reference>
<organism evidence="4 5">
    <name type="scientific">Actinomadura napierensis</name>
    <dbReference type="NCBI Taxonomy" id="267854"/>
    <lineage>
        <taxon>Bacteria</taxon>
        <taxon>Bacillati</taxon>
        <taxon>Actinomycetota</taxon>
        <taxon>Actinomycetes</taxon>
        <taxon>Streptosporangiales</taxon>
        <taxon>Thermomonosporaceae</taxon>
        <taxon>Actinomadura</taxon>
    </lineage>
</organism>
<keyword evidence="5" id="KW-1185">Reference proteome</keyword>
<feature type="coiled-coil region" evidence="1">
    <location>
        <begin position="154"/>
        <end position="181"/>
    </location>
</feature>
<dbReference type="SUPFAM" id="SSF81324">
    <property type="entry name" value="Voltage-gated potassium channels"/>
    <property type="match status" value="1"/>
</dbReference>
<evidence type="ECO:0000259" key="3">
    <source>
        <dbReference type="Pfam" id="PF07885"/>
    </source>
</evidence>
<gene>
    <name evidence="4" type="ORF">GCM10009727_70430</name>
</gene>
<evidence type="ECO:0000313" key="4">
    <source>
        <dbReference type="EMBL" id="GAA2159027.1"/>
    </source>
</evidence>
<keyword evidence="2" id="KW-1133">Transmembrane helix</keyword>
<dbReference type="Pfam" id="PF07885">
    <property type="entry name" value="Ion_trans_2"/>
    <property type="match status" value="1"/>
</dbReference>
<dbReference type="EMBL" id="BAAAMR010000083">
    <property type="protein sequence ID" value="GAA2159027.1"/>
    <property type="molecule type" value="Genomic_DNA"/>
</dbReference>
<sequence length="185" mass="20279">MDTRSRRPLVTTVVRTLVTSACVLVLYSVAPLDRRFGPGTVAALFGALVALGALVWWQARAIVRSPSPRIRAVEALATSVVLFLVLFAAAYRLMDNGSPGSFSEPLTRVDALYFAVTVFASVGFGDIVPATRAARILTMVQMLADLVLLGVAVKVLLEAVRQGLERRERDLERREQGLERRERGR</sequence>
<keyword evidence="1" id="KW-0175">Coiled coil</keyword>
<evidence type="ECO:0000256" key="2">
    <source>
        <dbReference type="SAM" id="Phobius"/>
    </source>
</evidence>
<dbReference type="Gene3D" id="1.10.287.70">
    <property type="match status" value="1"/>
</dbReference>
<evidence type="ECO:0000256" key="1">
    <source>
        <dbReference type="SAM" id="Coils"/>
    </source>
</evidence>
<keyword evidence="2" id="KW-0812">Transmembrane</keyword>
<proteinExistence type="predicted"/>
<protein>
    <recommendedName>
        <fullName evidence="3">Potassium channel domain-containing protein</fullName>
    </recommendedName>
</protein>
<feature type="domain" description="Potassium channel" evidence="3">
    <location>
        <begin position="80"/>
        <end position="161"/>
    </location>
</feature>
<name>A0ABP5M6S9_9ACTN</name>
<dbReference type="InterPro" id="IPR013099">
    <property type="entry name" value="K_chnl_dom"/>
</dbReference>
<feature type="transmembrane region" description="Helical" evidence="2">
    <location>
        <begin position="111"/>
        <end position="129"/>
    </location>
</feature>
<evidence type="ECO:0000313" key="5">
    <source>
        <dbReference type="Proteomes" id="UP001501020"/>
    </source>
</evidence>
<comment type="caution">
    <text evidence="4">The sequence shown here is derived from an EMBL/GenBank/DDBJ whole genome shotgun (WGS) entry which is preliminary data.</text>
</comment>
<feature type="transmembrane region" description="Helical" evidence="2">
    <location>
        <begin position="36"/>
        <end position="57"/>
    </location>
</feature>